<keyword evidence="4" id="KW-1185">Reference proteome</keyword>
<evidence type="ECO:0000256" key="1">
    <source>
        <dbReference type="SAM" id="MobiDB-lite"/>
    </source>
</evidence>
<dbReference type="InterPro" id="IPR024079">
    <property type="entry name" value="MetalloPept_cat_dom_sf"/>
</dbReference>
<evidence type="ECO:0000256" key="2">
    <source>
        <dbReference type="SAM" id="SignalP"/>
    </source>
</evidence>
<feature type="signal peptide" evidence="2">
    <location>
        <begin position="1"/>
        <end position="21"/>
    </location>
</feature>
<dbReference type="GO" id="GO:0008237">
    <property type="term" value="F:metallopeptidase activity"/>
    <property type="evidence" value="ECO:0007669"/>
    <property type="project" value="InterPro"/>
</dbReference>
<dbReference type="OrthoDB" id="2404014at2759"/>
<feature type="region of interest" description="Disordered" evidence="1">
    <location>
        <begin position="109"/>
        <end position="188"/>
    </location>
</feature>
<evidence type="ECO:0000313" key="4">
    <source>
        <dbReference type="Proteomes" id="UP000823405"/>
    </source>
</evidence>
<dbReference type="Proteomes" id="UP000823405">
    <property type="component" value="Unassembled WGS sequence"/>
</dbReference>
<dbReference type="EMBL" id="JAAAIN010001643">
    <property type="protein sequence ID" value="KAG0301322.1"/>
    <property type="molecule type" value="Genomic_DNA"/>
</dbReference>
<dbReference type="SUPFAM" id="SSF55486">
    <property type="entry name" value="Metalloproteases ('zincins'), catalytic domain"/>
    <property type="match status" value="1"/>
</dbReference>
<dbReference type="Gene3D" id="3.40.390.10">
    <property type="entry name" value="Collagenase (Catalytic Domain)"/>
    <property type="match status" value="1"/>
</dbReference>
<protein>
    <recommendedName>
        <fullName evidence="5">Peptidase metallopeptidase domain-containing protein</fullName>
    </recommendedName>
</protein>
<keyword evidence="2" id="KW-0732">Signal</keyword>
<evidence type="ECO:0008006" key="5">
    <source>
        <dbReference type="Google" id="ProtNLM"/>
    </source>
</evidence>
<name>A0A9P6QY65_9FUNG</name>
<organism evidence="3 4">
    <name type="scientific">Linnemannia gamsii</name>
    <dbReference type="NCBI Taxonomy" id="64522"/>
    <lineage>
        <taxon>Eukaryota</taxon>
        <taxon>Fungi</taxon>
        <taxon>Fungi incertae sedis</taxon>
        <taxon>Mucoromycota</taxon>
        <taxon>Mortierellomycotina</taxon>
        <taxon>Mortierellomycetes</taxon>
        <taxon>Mortierellales</taxon>
        <taxon>Mortierellaceae</taxon>
        <taxon>Linnemannia</taxon>
    </lineage>
</organism>
<feature type="compositionally biased region" description="Polar residues" evidence="1">
    <location>
        <begin position="127"/>
        <end position="172"/>
    </location>
</feature>
<gene>
    <name evidence="3" type="ORF">BGZ97_002828</name>
</gene>
<reference evidence="3" key="1">
    <citation type="journal article" date="2020" name="Fungal Divers.">
        <title>Resolving the Mortierellaceae phylogeny through synthesis of multi-gene phylogenetics and phylogenomics.</title>
        <authorList>
            <person name="Vandepol N."/>
            <person name="Liber J."/>
            <person name="Desiro A."/>
            <person name="Na H."/>
            <person name="Kennedy M."/>
            <person name="Barry K."/>
            <person name="Grigoriev I.V."/>
            <person name="Miller A.N."/>
            <person name="O'Donnell K."/>
            <person name="Stajich J.E."/>
            <person name="Bonito G."/>
        </authorList>
    </citation>
    <scope>NUCLEOTIDE SEQUENCE</scope>
    <source>
        <strain evidence="3">NVP60</strain>
    </source>
</reference>
<sequence>MIDKQIIVLLSLAFLAVVTLAAPHAKTFREEWIEWGKNPHIDQFGGSVDVDTECNGKPCNFPEEIVPYSSEELSGPYCVPIDNDQVICNYLPQNATLVFESEFDRIFPGSSNSIPDSPQPPILMASSKGSGPEPSQASQVSSTSKGSVPQPSQTSQLFSVSKRSIPKPSQASHPRLASNGTAPKHAEPLSKLEKRSRFILDGGSNHWVWQSNAKITYRIAFVDALKTEKLKVTAAVSNAIEYWENQCGVPGQRIFANWSYLDHASSSPTANIWFHFVKGVDYGQRTAVYVDWDKYKGKRSKGIALIMAHEIGHVLGLAHENVDKTDKGDWVTVWETSPHDKDSVMHSYYDISKEPTKPIVAL</sequence>
<evidence type="ECO:0000313" key="3">
    <source>
        <dbReference type="EMBL" id="KAG0301322.1"/>
    </source>
</evidence>
<proteinExistence type="predicted"/>
<dbReference type="AlphaFoldDB" id="A0A9P6QY65"/>
<comment type="caution">
    <text evidence="3">The sequence shown here is derived from an EMBL/GenBank/DDBJ whole genome shotgun (WGS) entry which is preliminary data.</text>
</comment>
<feature type="chain" id="PRO_5040212805" description="Peptidase metallopeptidase domain-containing protein" evidence="2">
    <location>
        <begin position="22"/>
        <end position="362"/>
    </location>
</feature>
<accession>A0A9P6QY65</accession>